<dbReference type="EC" id="2.7.13.3" evidence="2"/>
<dbReference type="OrthoDB" id="5241729at2"/>
<comment type="catalytic activity">
    <reaction evidence="1">
        <text>ATP + protein L-histidine = ADP + protein N-phospho-L-histidine.</text>
        <dbReference type="EC" id="2.7.13.3"/>
    </reaction>
</comment>
<dbReference type="PANTHER" id="PTHR24421:SF10">
    <property type="entry name" value="NITRATE_NITRITE SENSOR PROTEIN NARQ"/>
    <property type="match status" value="1"/>
</dbReference>
<evidence type="ECO:0000256" key="3">
    <source>
        <dbReference type="ARBA" id="ARBA00022553"/>
    </source>
</evidence>
<evidence type="ECO:0000259" key="10">
    <source>
        <dbReference type="Pfam" id="PF07730"/>
    </source>
</evidence>
<evidence type="ECO:0000256" key="4">
    <source>
        <dbReference type="ARBA" id="ARBA00022679"/>
    </source>
</evidence>
<keyword evidence="6" id="KW-0418">Kinase</keyword>
<evidence type="ECO:0000313" key="11">
    <source>
        <dbReference type="EMBL" id="TQS43173.1"/>
    </source>
</evidence>
<evidence type="ECO:0000256" key="6">
    <source>
        <dbReference type="ARBA" id="ARBA00022777"/>
    </source>
</evidence>
<proteinExistence type="predicted"/>
<feature type="transmembrane region" description="Helical" evidence="9">
    <location>
        <begin position="41"/>
        <end position="62"/>
    </location>
</feature>
<dbReference type="Pfam" id="PF07730">
    <property type="entry name" value="HisKA_3"/>
    <property type="match status" value="1"/>
</dbReference>
<keyword evidence="9" id="KW-0472">Membrane</keyword>
<dbReference type="CDD" id="cd16917">
    <property type="entry name" value="HATPase_UhpB-NarQ-NarX-like"/>
    <property type="match status" value="1"/>
</dbReference>
<keyword evidence="8" id="KW-0902">Two-component regulatory system</keyword>
<feature type="transmembrane region" description="Helical" evidence="9">
    <location>
        <begin position="127"/>
        <end position="146"/>
    </location>
</feature>
<feature type="domain" description="Signal transduction histidine kinase subgroup 3 dimerisation and phosphoacceptor" evidence="10">
    <location>
        <begin position="397"/>
        <end position="462"/>
    </location>
</feature>
<dbReference type="GO" id="GO:0046983">
    <property type="term" value="F:protein dimerization activity"/>
    <property type="evidence" value="ECO:0007669"/>
    <property type="project" value="InterPro"/>
</dbReference>
<evidence type="ECO:0000256" key="8">
    <source>
        <dbReference type="ARBA" id="ARBA00023012"/>
    </source>
</evidence>
<feature type="transmembrane region" description="Helical" evidence="9">
    <location>
        <begin position="205"/>
        <end position="225"/>
    </location>
</feature>
<keyword evidence="5" id="KW-0547">Nucleotide-binding</keyword>
<gene>
    <name evidence="11" type="ORF">FL583_20205</name>
</gene>
<dbReference type="PANTHER" id="PTHR24421">
    <property type="entry name" value="NITRATE/NITRITE SENSOR PROTEIN NARX-RELATED"/>
    <property type="match status" value="1"/>
</dbReference>
<keyword evidence="3" id="KW-0597">Phosphoprotein</keyword>
<feature type="transmembrane region" description="Helical" evidence="9">
    <location>
        <begin position="69"/>
        <end position="87"/>
    </location>
</feature>
<keyword evidence="12" id="KW-1185">Reference proteome</keyword>
<name>A0A545APG0_9ACTN</name>
<evidence type="ECO:0000256" key="2">
    <source>
        <dbReference type="ARBA" id="ARBA00012438"/>
    </source>
</evidence>
<keyword evidence="4" id="KW-0808">Transferase</keyword>
<comment type="caution">
    <text evidence="11">The sequence shown here is derived from an EMBL/GenBank/DDBJ whole genome shotgun (WGS) entry which is preliminary data.</text>
</comment>
<dbReference type="GO" id="GO:0016020">
    <property type="term" value="C:membrane"/>
    <property type="evidence" value="ECO:0007669"/>
    <property type="project" value="InterPro"/>
</dbReference>
<reference evidence="11 12" key="1">
    <citation type="submission" date="2019-07" db="EMBL/GenBank/DDBJ databases">
        <title>Cryptosporangium phraense sp. nov., isolated from plant litter.</title>
        <authorList>
            <person name="Suriyachadkun C."/>
        </authorList>
    </citation>
    <scope>NUCLEOTIDE SEQUENCE [LARGE SCALE GENOMIC DNA]</scope>
    <source>
        <strain evidence="11 12">A-T 5661</strain>
    </source>
</reference>
<dbReference type="InterPro" id="IPR011712">
    <property type="entry name" value="Sig_transdc_His_kin_sub3_dim/P"/>
</dbReference>
<dbReference type="InterPro" id="IPR036890">
    <property type="entry name" value="HATPase_C_sf"/>
</dbReference>
<protein>
    <recommendedName>
        <fullName evidence="2">histidine kinase</fullName>
        <ecNumber evidence="2">2.7.13.3</ecNumber>
    </recommendedName>
</protein>
<feature type="transmembrane region" description="Helical" evidence="9">
    <location>
        <begin position="173"/>
        <end position="193"/>
    </location>
</feature>
<organism evidence="11 12">
    <name type="scientific">Cryptosporangium phraense</name>
    <dbReference type="NCBI Taxonomy" id="2593070"/>
    <lineage>
        <taxon>Bacteria</taxon>
        <taxon>Bacillati</taxon>
        <taxon>Actinomycetota</taxon>
        <taxon>Actinomycetes</taxon>
        <taxon>Cryptosporangiales</taxon>
        <taxon>Cryptosporangiaceae</taxon>
        <taxon>Cryptosporangium</taxon>
    </lineage>
</organism>
<dbReference type="Proteomes" id="UP000317982">
    <property type="component" value="Unassembled WGS sequence"/>
</dbReference>
<evidence type="ECO:0000256" key="1">
    <source>
        <dbReference type="ARBA" id="ARBA00000085"/>
    </source>
</evidence>
<keyword evidence="7" id="KW-0067">ATP-binding</keyword>
<accession>A0A545APG0</accession>
<sequence length="583" mass="62350">MSMRAALPVPGHIGRAALLGLGAGLLTFVCGAPYWWHHVAAAALSVVASVAFGAAGGLLAGTGDTRSRSGVLLVVAAAFTAFTWLSIWDRGIFPVFAIFSEGVSIIAVGAAVLVYPVGRLVGRAERYWMYAAIEVLIVQEFLVEFVSRPEWNGNSADVFWPTLVPDEWLFDRLITVNIGLQCVLAVWYLALLVRRGRRLARNERPAMIPVLVATALVAIVATVTLRTDAWTDLEALMSFYVVENTVSVVLPLAVLSGALRERWWEVDAPLRVVRMTSASTSVARVREALAHALRDPSLTLLFWVPTEESYVDSAGRLVDLPPAEPSRWLIETRTDDRTPLAVIELDAALRSRPAIVDAVLRAGSQALLTAQLQAVATAHLQQVHAAQARVEERETAERQRLENDLRTGAQQQLVALSAQLEQLAAETPVESVRSVAAACRDEVQAALDDLRALAQGLHPPVLRTDGLGPALKSVAGRLGLSVDLAVSARRQPPAVEATAYFALCEGLTNVAKYAPDASVRIVITEVDGWLHGLVADDGPGGARVVPGGGLAGITDRTRALHGWAAVESDLGAGTRLRVGLPCG</sequence>
<dbReference type="InterPro" id="IPR050482">
    <property type="entry name" value="Sensor_HK_TwoCompSys"/>
</dbReference>
<dbReference type="AlphaFoldDB" id="A0A545APG0"/>
<dbReference type="Gene3D" id="3.30.565.10">
    <property type="entry name" value="Histidine kinase-like ATPase, C-terminal domain"/>
    <property type="match status" value="1"/>
</dbReference>
<dbReference type="InParanoid" id="A0A545APG0"/>
<keyword evidence="9" id="KW-1133">Transmembrane helix</keyword>
<dbReference type="GO" id="GO:0000155">
    <property type="term" value="F:phosphorelay sensor kinase activity"/>
    <property type="evidence" value="ECO:0007669"/>
    <property type="project" value="InterPro"/>
</dbReference>
<keyword evidence="9" id="KW-0812">Transmembrane</keyword>
<dbReference type="EMBL" id="VIRS01000014">
    <property type="protein sequence ID" value="TQS43173.1"/>
    <property type="molecule type" value="Genomic_DNA"/>
</dbReference>
<feature type="transmembrane region" description="Helical" evidence="9">
    <location>
        <begin position="93"/>
        <end position="115"/>
    </location>
</feature>
<evidence type="ECO:0000256" key="7">
    <source>
        <dbReference type="ARBA" id="ARBA00022840"/>
    </source>
</evidence>
<dbReference type="GO" id="GO:0005524">
    <property type="term" value="F:ATP binding"/>
    <property type="evidence" value="ECO:0007669"/>
    <property type="project" value="UniProtKB-KW"/>
</dbReference>
<dbReference type="RefSeq" id="WP_142706258.1">
    <property type="nucleotide sequence ID" value="NZ_VIRS01000014.1"/>
</dbReference>
<evidence type="ECO:0000256" key="5">
    <source>
        <dbReference type="ARBA" id="ARBA00022741"/>
    </source>
</evidence>
<dbReference type="SUPFAM" id="SSF55874">
    <property type="entry name" value="ATPase domain of HSP90 chaperone/DNA topoisomerase II/histidine kinase"/>
    <property type="match status" value="1"/>
</dbReference>
<evidence type="ECO:0000313" key="12">
    <source>
        <dbReference type="Proteomes" id="UP000317982"/>
    </source>
</evidence>
<evidence type="ECO:0000256" key="9">
    <source>
        <dbReference type="SAM" id="Phobius"/>
    </source>
</evidence>